<dbReference type="OrthoDB" id="384721at2"/>
<dbReference type="KEGG" id="camu:CA2015_4518"/>
<dbReference type="GO" id="GO:0006629">
    <property type="term" value="P:lipid metabolic process"/>
    <property type="evidence" value="ECO:0007669"/>
    <property type="project" value="InterPro"/>
</dbReference>
<keyword evidence="3" id="KW-1185">Reference proteome</keyword>
<evidence type="ECO:0000313" key="2">
    <source>
        <dbReference type="EMBL" id="AKP53856.1"/>
    </source>
</evidence>
<protein>
    <submittedName>
        <fullName evidence="2">Glycerophosphoryl diester phosphodiesterase</fullName>
    </submittedName>
</protein>
<proteinExistence type="predicted"/>
<dbReference type="Pfam" id="PF03009">
    <property type="entry name" value="GDPD"/>
    <property type="match status" value="1"/>
</dbReference>
<dbReference type="PANTHER" id="PTHR46211:SF1">
    <property type="entry name" value="GLYCEROPHOSPHODIESTER PHOSPHODIESTERASE, CYTOPLASMIC"/>
    <property type="match status" value="1"/>
</dbReference>
<dbReference type="CDD" id="cd08566">
    <property type="entry name" value="GDPD_AtGDE_like"/>
    <property type="match status" value="1"/>
</dbReference>
<dbReference type="InterPro" id="IPR017946">
    <property type="entry name" value="PLC-like_Pdiesterase_TIM-brl"/>
</dbReference>
<organism evidence="2 3">
    <name type="scientific">Cyclobacterium amurskyense</name>
    <dbReference type="NCBI Taxonomy" id="320787"/>
    <lineage>
        <taxon>Bacteria</taxon>
        <taxon>Pseudomonadati</taxon>
        <taxon>Bacteroidota</taxon>
        <taxon>Cytophagia</taxon>
        <taxon>Cytophagales</taxon>
        <taxon>Cyclobacteriaceae</taxon>
        <taxon>Cyclobacterium</taxon>
    </lineage>
</organism>
<dbReference type="STRING" id="320787.CA2015_4518"/>
<dbReference type="GO" id="GO:0008081">
    <property type="term" value="F:phosphoric diester hydrolase activity"/>
    <property type="evidence" value="ECO:0007669"/>
    <property type="project" value="InterPro"/>
</dbReference>
<evidence type="ECO:0000259" key="1">
    <source>
        <dbReference type="PROSITE" id="PS51704"/>
    </source>
</evidence>
<dbReference type="AlphaFoldDB" id="A0A0H4PH38"/>
<name>A0A0H4PH38_9BACT</name>
<dbReference type="PANTHER" id="PTHR46211">
    <property type="entry name" value="GLYCEROPHOSPHORYL DIESTER PHOSPHODIESTERASE"/>
    <property type="match status" value="1"/>
</dbReference>
<feature type="domain" description="GP-PDE" evidence="1">
    <location>
        <begin position="49"/>
        <end position="282"/>
    </location>
</feature>
<dbReference type="PROSITE" id="PS51704">
    <property type="entry name" value="GP_PDE"/>
    <property type="match status" value="1"/>
</dbReference>
<dbReference type="Gene3D" id="3.20.20.190">
    <property type="entry name" value="Phosphatidylinositol (PI) phosphodiesterase"/>
    <property type="match status" value="1"/>
</dbReference>
<gene>
    <name evidence="2" type="ORF">CA2015_4518</name>
</gene>
<dbReference type="PATRIC" id="fig|320787.5.peg.4954"/>
<dbReference type="RefSeq" id="WP_048643913.1">
    <property type="nucleotide sequence ID" value="NZ_CAXBGM010000016.1"/>
</dbReference>
<evidence type="ECO:0000313" key="3">
    <source>
        <dbReference type="Proteomes" id="UP000036520"/>
    </source>
</evidence>
<dbReference type="EMBL" id="CP012040">
    <property type="protein sequence ID" value="AKP53856.1"/>
    <property type="molecule type" value="Genomic_DNA"/>
</dbReference>
<accession>A0A0H4PH38</accession>
<dbReference type="Proteomes" id="UP000036520">
    <property type="component" value="Chromosome"/>
</dbReference>
<dbReference type="InterPro" id="IPR030395">
    <property type="entry name" value="GP_PDE_dom"/>
</dbReference>
<sequence length="304" mass="33269">MPLQSSIINRISINAVSGKGISALIILLLLMSVTLLQNSMAQNVEMPSKGFCAHRGAMTSHPENTIPAFEQSIASGAQMIEFDVQFSRDSALIIMHDGTLDRTTNGSGEVALMDSKEIRSLDAGSWKDEAFAGTKVPVLREVLEMMPDNIWLNVHLKGGYALGKKVAALILEMDKTHQAVMAVMEDAAKGARSVSDQILICNMERQSGGLDYVEGTIAMKADFIQLKGPITPEFQNYSKSLHKKGIGINYFGTDDPVIFKQLFDFGIEFPLVNDIVTAMQYADDFGIKPVVPSYSTPKKHPIKK</sequence>
<dbReference type="SUPFAM" id="SSF51695">
    <property type="entry name" value="PLC-like phosphodiesterases"/>
    <property type="match status" value="1"/>
</dbReference>
<reference evidence="2 3" key="1">
    <citation type="submission" date="2015-07" db="EMBL/GenBank/DDBJ databases">
        <authorList>
            <person name="Kim K.M."/>
        </authorList>
    </citation>
    <scope>NUCLEOTIDE SEQUENCE [LARGE SCALE GENOMIC DNA]</scope>
    <source>
        <strain evidence="2 3">KCTC 12363</strain>
    </source>
</reference>